<evidence type="ECO:0000313" key="3">
    <source>
        <dbReference type="Proteomes" id="UP000316079"/>
    </source>
</evidence>
<evidence type="ECO:0000256" key="1">
    <source>
        <dbReference type="ARBA" id="ARBA00022737"/>
    </source>
</evidence>
<protein>
    <submittedName>
        <fullName evidence="2">Uncharacterized protein</fullName>
    </submittedName>
</protein>
<gene>
    <name evidence="2" type="ORF">DNTS_006176</name>
</gene>
<dbReference type="InterPro" id="IPR039584">
    <property type="entry name" value="HSF2BP"/>
</dbReference>
<sequence>MWTRFSFNFSPHPFENYVEGVESDRTRSVSKVESVSFTSIKQYRLMLMALYNVTISVNGLKFISESSGLLPLFCTLLEDPDAEVCLQALRLLQSLLLEREMMSQVMPEFLTSFPLSRIQHLASSKHPSLKQTAQETLDDLAGFTNIQNKGSGNK</sequence>
<dbReference type="SUPFAM" id="SSF48371">
    <property type="entry name" value="ARM repeat"/>
    <property type="match status" value="1"/>
</dbReference>
<dbReference type="OrthoDB" id="10065854at2759"/>
<dbReference type="PANTHER" id="PTHR15434">
    <property type="entry name" value="HEAT SHOCK FACTOR 2-BINDING PROTEIN"/>
    <property type="match status" value="1"/>
</dbReference>
<comment type="caution">
    <text evidence="2">The sequence shown here is derived from an EMBL/GenBank/DDBJ whole genome shotgun (WGS) entry which is preliminary data.</text>
</comment>
<evidence type="ECO:0000313" key="2">
    <source>
        <dbReference type="EMBL" id="TRY59045.1"/>
    </source>
</evidence>
<proteinExistence type="predicted"/>
<reference evidence="2 3" key="1">
    <citation type="journal article" date="2019" name="Sci. Data">
        <title>Hybrid genome assembly and annotation of Danionella translucida.</title>
        <authorList>
            <person name="Kadobianskyi M."/>
            <person name="Schulze L."/>
            <person name="Schuelke M."/>
            <person name="Judkewitz B."/>
        </authorList>
    </citation>
    <scope>NUCLEOTIDE SEQUENCE [LARGE SCALE GENOMIC DNA]</scope>
    <source>
        <strain evidence="2 3">Bolton</strain>
    </source>
</reference>
<dbReference type="InterPro" id="IPR011989">
    <property type="entry name" value="ARM-like"/>
</dbReference>
<dbReference type="Pfam" id="PF02985">
    <property type="entry name" value="HEAT"/>
    <property type="match status" value="1"/>
</dbReference>
<dbReference type="PANTHER" id="PTHR15434:SF2">
    <property type="entry name" value="HEAT SHOCK FACTOR 2-BINDING PROTEIN"/>
    <property type="match status" value="1"/>
</dbReference>
<dbReference type="AlphaFoldDB" id="A0A553N0V0"/>
<dbReference type="InterPro" id="IPR000357">
    <property type="entry name" value="HEAT"/>
</dbReference>
<dbReference type="Proteomes" id="UP000316079">
    <property type="component" value="Unassembled WGS sequence"/>
</dbReference>
<dbReference type="Gene3D" id="1.25.10.10">
    <property type="entry name" value="Leucine-rich Repeat Variant"/>
    <property type="match status" value="1"/>
</dbReference>
<organism evidence="2 3">
    <name type="scientific">Danionella cerebrum</name>
    <dbReference type="NCBI Taxonomy" id="2873325"/>
    <lineage>
        <taxon>Eukaryota</taxon>
        <taxon>Metazoa</taxon>
        <taxon>Chordata</taxon>
        <taxon>Craniata</taxon>
        <taxon>Vertebrata</taxon>
        <taxon>Euteleostomi</taxon>
        <taxon>Actinopterygii</taxon>
        <taxon>Neopterygii</taxon>
        <taxon>Teleostei</taxon>
        <taxon>Ostariophysi</taxon>
        <taxon>Cypriniformes</taxon>
        <taxon>Danionidae</taxon>
        <taxon>Danioninae</taxon>
        <taxon>Danionella</taxon>
    </lineage>
</organism>
<name>A0A553N0V0_9TELE</name>
<keyword evidence="1" id="KW-0677">Repeat</keyword>
<dbReference type="InterPro" id="IPR016024">
    <property type="entry name" value="ARM-type_fold"/>
</dbReference>
<keyword evidence="3" id="KW-1185">Reference proteome</keyword>
<dbReference type="EMBL" id="SRMA01027150">
    <property type="protein sequence ID" value="TRY59045.1"/>
    <property type="molecule type" value="Genomic_DNA"/>
</dbReference>
<dbReference type="GO" id="GO:0005829">
    <property type="term" value="C:cytosol"/>
    <property type="evidence" value="ECO:0007669"/>
    <property type="project" value="TreeGrafter"/>
</dbReference>
<accession>A0A553N0V0</accession>